<reference evidence="15 16" key="1">
    <citation type="submission" date="2024-04" db="EMBL/GenBank/DDBJ databases">
        <title>Genome sequencing and metabolic network reconstruction of aminoacids and betaine degradation by Anoxynatronum sibiricum.</title>
        <authorList>
            <person name="Detkova E.N."/>
            <person name="Boltjanskaja Y.V."/>
            <person name="Mardanov A.V."/>
            <person name="Kevbrin V."/>
        </authorList>
    </citation>
    <scope>NUCLEOTIDE SEQUENCE [LARGE SCALE GENOMIC DNA]</scope>
    <source>
        <strain evidence="15 16">Z-7981</strain>
    </source>
</reference>
<evidence type="ECO:0000259" key="14">
    <source>
        <dbReference type="Pfam" id="PF02463"/>
    </source>
</evidence>
<evidence type="ECO:0000256" key="11">
    <source>
        <dbReference type="ARBA" id="ARBA00023236"/>
    </source>
</evidence>
<evidence type="ECO:0000256" key="10">
    <source>
        <dbReference type="ARBA" id="ARBA00023204"/>
    </source>
</evidence>
<dbReference type="Gene3D" id="1.20.1050.90">
    <property type="entry name" value="RecF/RecN/SMC, N-terminal domain"/>
    <property type="match status" value="1"/>
</dbReference>
<keyword evidence="9 12" id="KW-0238">DNA-binding</keyword>
<comment type="function">
    <text evidence="12 13">The RecF protein is involved in DNA metabolism; it is required for DNA replication and normal SOS inducibility. RecF binds preferentially to single-stranded, linear DNA. It also seems to bind ATP.</text>
</comment>
<dbReference type="PANTHER" id="PTHR32182:SF0">
    <property type="entry name" value="DNA REPLICATION AND REPAIR PROTEIN RECF"/>
    <property type="match status" value="1"/>
</dbReference>
<dbReference type="RefSeq" id="WP_343185394.1">
    <property type="nucleotide sequence ID" value="NZ_JBCITM010000005.1"/>
</dbReference>
<dbReference type="SUPFAM" id="SSF52540">
    <property type="entry name" value="P-loop containing nucleoside triphosphate hydrolases"/>
    <property type="match status" value="1"/>
</dbReference>
<keyword evidence="7 12" id="KW-0227">DNA damage</keyword>
<evidence type="ECO:0000313" key="15">
    <source>
        <dbReference type="EMBL" id="MEN1760070.1"/>
    </source>
</evidence>
<evidence type="ECO:0000256" key="2">
    <source>
        <dbReference type="ARBA" id="ARBA00008016"/>
    </source>
</evidence>
<dbReference type="NCBIfam" id="TIGR00611">
    <property type="entry name" value="recf"/>
    <property type="match status" value="1"/>
</dbReference>
<dbReference type="InterPro" id="IPR001238">
    <property type="entry name" value="DNA-binding_RecF"/>
</dbReference>
<evidence type="ECO:0000256" key="13">
    <source>
        <dbReference type="RuleBase" id="RU000578"/>
    </source>
</evidence>
<dbReference type="PROSITE" id="PS00617">
    <property type="entry name" value="RECF_1"/>
    <property type="match status" value="1"/>
</dbReference>
<dbReference type="InterPro" id="IPR042174">
    <property type="entry name" value="RecF_2"/>
</dbReference>
<evidence type="ECO:0000256" key="1">
    <source>
        <dbReference type="ARBA" id="ARBA00004496"/>
    </source>
</evidence>
<keyword evidence="4 12" id="KW-0963">Cytoplasm</keyword>
<dbReference type="InterPro" id="IPR027417">
    <property type="entry name" value="P-loop_NTPase"/>
</dbReference>
<comment type="subcellular location">
    <subcellularLocation>
        <location evidence="1 12 13">Cytoplasm</location>
    </subcellularLocation>
</comment>
<evidence type="ECO:0000256" key="9">
    <source>
        <dbReference type="ARBA" id="ARBA00023125"/>
    </source>
</evidence>
<keyword evidence="10 12" id="KW-0234">DNA repair</keyword>
<sequence>MMVESVMLSQFRNYESLQLAFHPGINLILGENAQGKTNLLEALYLCAALRSFRTRRDSEFIRFGASQGYLKMNLVTTQGDDKNHHQMEMMFRPDQKKRVKRNGISQQRISDVMGTFKAVLFSPEDLKIVKDSPSERRQFMDSEMVQVSPRYYHTLLQYQKIMKQRNQLLKNNNPKEEEISIWDNQLSEFGARLMKQRHQFLMEIEKWAKEIHHSLTGKKEELAIHYQPGLLLPPEWPEKTPEELTEIMEKLLEKNRRADLYRQTTGKGPHRDDLAFTINRMDVRQYGSQGQKRTVVLSLKLAVMEWMKEMTGEYPVLLLDDVTSELDEGRQRDLLEYLKPVQTIITATHTLPGMEDPHRGRLYFVEKGMVKLSKEV</sequence>
<dbReference type="Pfam" id="PF02463">
    <property type="entry name" value="SMC_N"/>
    <property type="match status" value="1"/>
</dbReference>
<dbReference type="PANTHER" id="PTHR32182">
    <property type="entry name" value="DNA REPLICATION AND REPAIR PROTEIN RECF"/>
    <property type="match status" value="1"/>
</dbReference>
<accession>A0ABU9VSF0</accession>
<dbReference type="Gene3D" id="3.40.50.300">
    <property type="entry name" value="P-loop containing nucleotide triphosphate hydrolases"/>
    <property type="match status" value="1"/>
</dbReference>
<dbReference type="Proteomes" id="UP001407405">
    <property type="component" value="Unassembled WGS sequence"/>
</dbReference>
<dbReference type="InterPro" id="IPR018078">
    <property type="entry name" value="DNA-binding_RecF_CS"/>
</dbReference>
<gene>
    <name evidence="12 15" type="primary">recF</name>
    <name evidence="15" type="ORF">AAIG11_06280</name>
</gene>
<comment type="similarity">
    <text evidence="2 12 13">Belongs to the RecF family.</text>
</comment>
<evidence type="ECO:0000256" key="5">
    <source>
        <dbReference type="ARBA" id="ARBA00022705"/>
    </source>
</evidence>
<keyword evidence="5 12" id="KW-0235">DNA replication</keyword>
<evidence type="ECO:0000256" key="4">
    <source>
        <dbReference type="ARBA" id="ARBA00022490"/>
    </source>
</evidence>
<name>A0ABU9VSF0_9CLOT</name>
<keyword evidence="6 12" id="KW-0547">Nucleotide-binding</keyword>
<evidence type="ECO:0000256" key="6">
    <source>
        <dbReference type="ARBA" id="ARBA00022741"/>
    </source>
</evidence>
<evidence type="ECO:0000256" key="8">
    <source>
        <dbReference type="ARBA" id="ARBA00022840"/>
    </source>
</evidence>
<comment type="caution">
    <text evidence="15">The sequence shown here is derived from an EMBL/GenBank/DDBJ whole genome shotgun (WGS) entry which is preliminary data.</text>
</comment>
<organism evidence="15 16">
    <name type="scientific">Anoxynatronum sibiricum</name>
    <dbReference type="NCBI Taxonomy" id="210623"/>
    <lineage>
        <taxon>Bacteria</taxon>
        <taxon>Bacillati</taxon>
        <taxon>Bacillota</taxon>
        <taxon>Clostridia</taxon>
        <taxon>Eubacteriales</taxon>
        <taxon>Clostridiaceae</taxon>
        <taxon>Anoxynatronum</taxon>
    </lineage>
</organism>
<feature type="binding site" evidence="12">
    <location>
        <begin position="30"/>
        <end position="37"/>
    </location>
    <ligand>
        <name>ATP</name>
        <dbReference type="ChEBI" id="CHEBI:30616"/>
    </ligand>
</feature>
<feature type="domain" description="RecF/RecN/SMC N-terminal" evidence="14">
    <location>
        <begin position="3"/>
        <end position="347"/>
    </location>
</feature>
<dbReference type="HAMAP" id="MF_00365">
    <property type="entry name" value="RecF"/>
    <property type="match status" value="1"/>
</dbReference>
<keyword evidence="11 12" id="KW-0742">SOS response</keyword>
<protein>
    <recommendedName>
        <fullName evidence="3 12">DNA replication and repair protein RecF</fullName>
    </recommendedName>
</protein>
<keyword evidence="16" id="KW-1185">Reference proteome</keyword>
<keyword evidence="8 12" id="KW-0067">ATP-binding</keyword>
<evidence type="ECO:0000256" key="12">
    <source>
        <dbReference type="HAMAP-Rule" id="MF_00365"/>
    </source>
</evidence>
<dbReference type="InterPro" id="IPR003395">
    <property type="entry name" value="RecF/RecN/SMC_N"/>
</dbReference>
<evidence type="ECO:0000256" key="3">
    <source>
        <dbReference type="ARBA" id="ARBA00020170"/>
    </source>
</evidence>
<proteinExistence type="inferred from homology"/>
<dbReference type="CDD" id="cd03242">
    <property type="entry name" value="ABC_RecF"/>
    <property type="match status" value="1"/>
</dbReference>
<dbReference type="PROSITE" id="PS00618">
    <property type="entry name" value="RECF_2"/>
    <property type="match status" value="1"/>
</dbReference>
<evidence type="ECO:0000313" key="16">
    <source>
        <dbReference type="Proteomes" id="UP001407405"/>
    </source>
</evidence>
<dbReference type="EMBL" id="JBCITM010000005">
    <property type="protein sequence ID" value="MEN1760070.1"/>
    <property type="molecule type" value="Genomic_DNA"/>
</dbReference>
<evidence type="ECO:0000256" key="7">
    <source>
        <dbReference type="ARBA" id="ARBA00022763"/>
    </source>
</evidence>